<name>A0ABU8B298_9BRAD</name>
<evidence type="ECO:0000313" key="3">
    <source>
        <dbReference type="Proteomes" id="UP001364224"/>
    </source>
</evidence>
<feature type="region of interest" description="Disordered" evidence="1">
    <location>
        <begin position="80"/>
        <end position="126"/>
    </location>
</feature>
<comment type="caution">
    <text evidence="2">The sequence shown here is derived from an EMBL/GenBank/DDBJ whole genome shotgun (WGS) entry which is preliminary data.</text>
</comment>
<evidence type="ECO:0000256" key="1">
    <source>
        <dbReference type="SAM" id="MobiDB-lite"/>
    </source>
</evidence>
<reference evidence="2 3" key="1">
    <citation type="submission" date="2024-02" db="EMBL/GenBank/DDBJ databases">
        <title>Adaptive strategies in a cosmopolitan and abundant soil bacterium.</title>
        <authorList>
            <person name="Carini P."/>
        </authorList>
    </citation>
    <scope>NUCLEOTIDE SEQUENCE [LARGE SCALE GENOMIC DNA]</scope>
    <source>
        <strain evidence="2 3">AZCC 1608</strain>
    </source>
</reference>
<evidence type="ECO:0008006" key="4">
    <source>
        <dbReference type="Google" id="ProtNLM"/>
    </source>
</evidence>
<proteinExistence type="predicted"/>
<dbReference type="EMBL" id="JAZHRV010000001">
    <property type="protein sequence ID" value="MEH2552590.1"/>
    <property type="molecule type" value="Genomic_DNA"/>
</dbReference>
<dbReference type="RefSeq" id="WP_334476901.1">
    <property type="nucleotide sequence ID" value="NZ_JAZHRV010000001.1"/>
</dbReference>
<protein>
    <recommendedName>
        <fullName evidence="4">Secreted protein</fullName>
    </recommendedName>
</protein>
<sequence>MTYEAGVFFFAFCLTAAGVQEDHDEIGCPFRSRHKQAMNRGIPGCSRAIDHDPIGLNWITDVFADDLPANASRLSRAKTVPALRQRSPAGPIMLWQPKSHDGVGQRSLVSLERDDFSSNRHPAPSL</sequence>
<organism evidence="2 3">
    <name type="scientific">Bradyrhizobium algeriense</name>
    <dbReference type="NCBI Taxonomy" id="634784"/>
    <lineage>
        <taxon>Bacteria</taxon>
        <taxon>Pseudomonadati</taxon>
        <taxon>Pseudomonadota</taxon>
        <taxon>Alphaproteobacteria</taxon>
        <taxon>Hyphomicrobiales</taxon>
        <taxon>Nitrobacteraceae</taxon>
        <taxon>Bradyrhizobium</taxon>
    </lineage>
</organism>
<gene>
    <name evidence="2" type="ORF">V1286_000119</name>
</gene>
<keyword evidence="3" id="KW-1185">Reference proteome</keyword>
<accession>A0ABU8B298</accession>
<evidence type="ECO:0000313" key="2">
    <source>
        <dbReference type="EMBL" id="MEH2552590.1"/>
    </source>
</evidence>
<dbReference type="Proteomes" id="UP001364224">
    <property type="component" value="Unassembled WGS sequence"/>
</dbReference>